<organism evidence="2 3">
    <name type="scientific">Coleophoma crateriformis</name>
    <dbReference type="NCBI Taxonomy" id="565419"/>
    <lineage>
        <taxon>Eukaryota</taxon>
        <taxon>Fungi</taxon>
        <taxon>Dikarya</taxon>
        <taxon>Ascomycota</taxon>
        <taxon>Pezizomycotina</taxon>
        <taxon>Leotiomycetes</taxon>
        <taxon>Helotiales</taxon>
        <taxon>Dermateaceae</taxon>
        <taxon>Coleophoma</taxon>
    </lineage>
</organism>
<dbReference type="AlphaFoldDB" id="A0A3D8SHM9"/>
<protein>
    <submittedName>
        <fullName evidence="2">Uncharacterized protein</fullName>
    </submittedName>
</protein>
<feature type="compositionally biased region" description="Basic residues" evidence="1">
    <location>
        <begin position="324"/>
        <end position="334"/>
    </location>
</feature>
<comment type="caution">
    <text evidence="2">The sequence shown here is derived from an EMBL/GenBank/DDBJ whole genome shotgun (WGS) entry which is preliminary data.</text>
</comment>
<dbReference type="OrthoDB" id="10334924at2759"/>
<accession>A0A3D8SHM9</accession>
<dbReference type="EMBL" id="PDLN01000005">
    <property type="protein sequence ID" value="RDW85816.1"/>
    <property type="molecule type" value="Genomic_DNA"/>
</dbReference>
<proteinExistence type="predicted"/>
<sequence>MASLRYTLSQTCRRSHHLQVDCPFSAPPFYRGPSEPSGLHRMQHALEIDALPSMPMIGQSSDTFRWIRAMKDWNRTVSAWSQGMQVFLSQCGELLCILGTPQVDVNNERTTVVFGSLDTPQVRATVRSALVNAKMKVEAPNYYSSSSRHASFTPGNLLQGTFGTGHTLSNRVDFQPVSREARSNLAPPVPPRDATPCPRAAIFGNNDYTHPQIFRVHENEDELAQIEAGVGKLPALGFYPYQDPRYISLPMSALAVRTDIAMVNKQPSSVTTRSEVANEQSDVPRETEEAEASKSQPTKAMVGGKCKVKPKTDKDTSTITNRITKPKAPRKPRTTKVTATPEIGKKQDAVMEVVPISIEGLDQAGGDKEAREEEVEAVGVGVKAMEVGQEGGEEVSKNAHVLPNPRSLGTS</sequence>
<feature type="compositionally biased region" description="Polar residues" evidence="1">
    <location>
        <begin position="271"/>
        <end position="281"/>
    </location>
</feature>
<evidence type="ECO:0000256" key="1">
    <source>
        <dbReference type="SAM" id="MobiDB-lite"/>
    </source>
</evidence>
<keyword evidence="3" id="KW-1185">Reference proteome</keyword>
<dbReference type="Proteomes" id="UP000256328">
    <property type="component" value="Unassembled WGS sequence"/>
</dbReference>
<evidence type="ECO:0000313" key="3">
    <source>
        <dbReference type="Proteomes" id="UP000256328"/>
    </source>
</evidence>
<feature type="region of interest" description="Disordered" evidence="1">
    <location>
        <begin position="389"/>
        <end position="411"/>
    </location>
</feature>
<evidence type="ECO:0000313" key="2">
    <source>
        <dbReference type="EMBL" id="RDW85816.1"/>
    </source>
</evidence>
<reference evidence="2 3" key="1">
    <citation type="journal article" date="2018" name="IMA Fungus">
        <title>IMA Genome-F 9: Draft genome sequence of Annulohypoxylon stygium, Aspergillus mulundensis, Berkeleyomyces basicola (syn. Thielaviopsis basicola), Ceratocystis smalleyi, two Cercospora beticola strains, Coleophoma cylindrospora, Fusarium fracticaudum, Phialophora cf. hyalina, and Morchella septimelata.</title>
        <authorList>
            <person name="Wingfield B.D."/>
            <person name="Bills G.F."/>
            <person name="Dong Y."/>
            <person name="Huang W."/>
            <person name="Nel W.J."/>
            <person name="Swalarsk-Parry B.S."/>
            <person name="Vaghefi N."/>
            <person name="Wilken P.M."/>
            <person name="An Z."/>
            <person name="de Beer Z.W."/>
            <person name="De Vos L."/>
            <person name="Chen L."/>
            <person name="Duong T.A."/>
            <person name="Gao Y."/>
            <person name="Hammerbacher A."/>
            <person name="Kikkert J.R."/>
            <person name="Li Y."/>
            <person name="Li H."/>
            <person name="Li K."/>
            <person name="Li Q."/>
            <person name="Liu X."/>
            <person name="Ma X."/>
            <person name="Naidoo K."/>
            <person name="Pethybridge S.J."/>
            <person name="Sun J."/>
            <person name="Steenkamp E.T."/>
            <person name="van der Nest M.A."/>
            <person name="van Wyk S."/>
            <person name="Wingfield M.J."/>
            <person name="Xiong C."/>
            <person name="Yue Q."/>
            <person name="Zhang X."/>
        </authorList>
    </citation>
    <scope>NUCLEOTIDE SEQUENCE [LARGE SCALE GENOMIC DNA]</scope>
    <source>
        <strain evidence="2 3">BP5796</strain>
    </source>
</reference>
<feature type="region of interest" description="Disordered" evidence="1">
    <location>
        <begin position="271"/>
        <end position="340"/>
    </location>
</feature>
<gene>
    <name evidence="2" type="ORF">BP5796_04141</name>
</gene>
<name>A0A3D8SHM9_9HELO</name>